<feature type="transmembrane region" description="Helical" evidence="7">
    <location>
        <begin position="33"/>
        <end position="55"/>
    </location>
</feature>
<dbReference type="PANTHER" id="PTHR43744">
    <property type="entry name" value="ABC TRANSPORTER PERMEASE PROTEIN MG189-RELATED-RELATED"/>
    <property type="match status" value="1"/>
</dbReference>
<proteinExistence type="inferred from homology"/>
<keyword evidence="2 7" id="KW-0813">Transport</keyword>
<dbReference type="Gene3D" id="1.10.3720.10">
    <property type="entry name" value="MetI-like"/>
    <property type="match status" value="1"/>
</dbReference>
<feature type="transmembrane region" description="Helical" evidence="7">
    <location>
        <begin position="108"/>
        <end position="129"/>
    </location>
</feature>
<feature type="transmembrane region" description="Helical" evidence="7">
    <location>
        <begin position="141"/>
        <end position="163"/>
    </location>
</feature>
<evidence type="ECO:0000256" key="1">
    <source>
        <dbReference type="ARBA" id="ARBA00004651"/>
    </source>
</evidence>
<dbReference type="PROSITE" id="PS50928">
    <property type="entry name" value="ABC_TM1"/>
    <property type="match status" value="1"/>
</dbReference>
<accession>A0A9D1MXP1</accession>
<dbReference type="CDD" id="cd06261">
    <property type="entry name" value="TM_PBP2"/>
    <property type="match status" value="1"/>
</dbReference>
<evidence type="ECO:0000313" key="10">
    <source>
        <dbReference type="Proteomes" id="UP000886852"/>
    </source>
</evidence>
<dbReference type="InterPro" id="IPR000515">
    <property type="entry name" value="MetI-like"/>
</dbReference>
<feature type="transmembrane region" description="Helical" evidence="7">
    <location>
        <begin position="276"/>
        <end position="295"/>
    </location>
</feature>
<dbReference type="EMBL" id="DVOC01000094">
    <property type="protein sequence ID" value="HIU91423.1"/>
    <property type="molecule type" value="Genomic_DNA"/>
</dbReference>
<protein>
    <submittedName>
        <fullName evidence="9">Carbohydrate ABC transporter permease</fullName>
    </submittedName>
</protein>
<keyword evidence="3" id="KW-1003">Cell membrane</keyword>
<dbReference type="GO" id="GO:0005886">
    <property type="term" value="C:plasma membrane"/>
    <property type="evidence" value="ECO:0007669"/>
    <property type="project" value="UniProtKB-SubCell"/>
</dbReference>
<evidence type="ECO:0000256" key="7">
    <source>
        <dbReference type="RuleBase" id="RU363032"/>
    </source>
</evidence>
<keyword evidence="6 7" id="KW-0472">Membrane</keyword>
<evidence type="ECO:0000259" key="8">
    <source>
        <dbReference type="PROSITE" id="PS50928"/>
    </source>
</evidence>
<evidence type="ECO:0000256" key="6">
    <source>
        <dbReference type="ARBA" id="ARBA00023136"/>
    </source>
</evidence>
<feature type="domain" description="ABC transmembrane type-1" evidence="8">
    <location>
        <begin position="104"/>
        <end position="295"/>
    </location>
</feature>
<keyword evidence="4 7" id="KW-0812">Transmembrane</keyword>
<evidence type="ECO:0000256" key="3">
    <source>
        <dbReference type="ARBA" id="ARBA00022475"/>
    </source>
</evidence>
<evidence type="ECO:0000256" key="5">
    <source>
        <dbReference type="ARBA" id="ARBA00022989"/>
    </source>
</evidence>
<evidence type="ECO:0000256" key="4">
    <source>
        <dbReference type="ARBA" id="ARBA00022692"/>
    </source>
</evidence>
<dbReference type="PANTHER" id="PTHR43744:SF12">
    <property type="entry name" value="ABC TRANSPORTER PERMEASE PROTEIN MG189-RELATED"/>
    <property type="match status" value="1"/>
</dbReference>
<organism evidence="9 10">
    <name type="scientific">Candidatus Fimimonas merdipullorum</name>
    <dbReference type="NCBI Taxonomy" id="2840822"/>
    <lineage>
        <taxon>Bacteria</taxon>
        <taxon>Pseudomonadati</taxon>
        <taxon>Myxococcota</taxon>
        <taxon>Myxococcia</taxon>
        <taxon>Myxococcales</taxon>
        <taxon>Cystobacterineae</taxon>
        <taxon>Myxococcaceae</taxon>
        <taxon>Myxococcaceae incertae sedis</taxon>
        <taxon>Candidatus Fimimonas</taxon>
    </lineage>
</organism>
<comment type="subcellular location">
    <subcellularLocation>
        <location evidence="1 7">Cell membrane</location>
        <topology evidence="1 7">Multi-pass membrane protein</topology>
    </subcellularLocation>
</comment>
<feature type="transmembrane region" description="Helical" evidence="7">
    <location>
        <begin position="215"/>
        <end position="237"/>
    </location>
</feature>
<gene>
    <name evidence="9" type="ORF">IAC72_05395</name>
</gene>
<feature type="transmembrane region" description="Helical" evidence="7">
    <location>
        <begin position="175"/>
        <end position="194"/>
    </location>
</feature>
<dbReference type="InterPro" id="IPR035906">
    <property type="entry name" value="MetI-like_sf"/>
</dbReference>
<comment type="similarity">
    <text evidence="7">Belongs to the binding-protein-dependent transport system permease family.</text>
</comment>
<reference evidence="9" key="2">
    <citation type="journal article" date="2021" name="PeerJ">
        <title>Extensive microbial diversity within the chicken gut microbiome revealed by metagenomics and culture.</title>
        <authorList>
            <person name="Gilroy R."/>
            <person name="Ravi A."/>
            <person name="Getino M."/>
            <person name="Pursley I."/>
            <person name="Horton D.L."/>
            <person name="Alikhan N.F."/>
            <person name="Baker D."/>
            <person name="Gharbi K."/>
            <person name="Hall N."/>
            <person name="Watson M."/>
            <person name="Adriaenssens E.M."/>
            <person name="Foster-Nyarko E."/>
            <person name="Jarju S."/>
            <person name="Secka A."/>
            <person name="Antonio M."/>
            <person name="Oren A."/>
            <person name="Chaudhuri R.R."/>
            <person name="La Ragione R."/>
            <person name="Hildebrand F."/>
            <person name="Pallen M.J."/>
        </authorList>
    </citation>
    <scope>NUCLEOTIDE SEQUENCE</scope>
    <source>
        <strain evidence="9">ChiHjej12B11-7776</strain>
    </source>
</reference>
<reference evidence="9" key="1">
    <citation type="submission" date="2020-10" db="EMBL/GenBank/DDBJ databases">
        <authorList>
            <person name="Gilroy R."/>
        </authorList>
    </citation>
    <scope>NUCLEOTIDE SEQUENCE</scope>
    <source>
        <strain evidence="9">ChiHjej12B11-7776</strain>
    </source>
</reference>
<sequence length="310" mass="34604">MTDNNVTAAKAAPSGYKIKNHSAEKAKRFVGKFFIYFALVLFALWILAPFSLVLVTSLKTAKEANSLDFHWWPQEGFTLQGYEAIFEFDLGSAIDGVPIIIMGFLNTLWIIIPPTVLGLFCSAISAYAFAKLRFKGKNWLFSLLLFTMMIPGTILLTPSYTIYSQLNWIDTPLPLMIPGMFGAATCVFFMRQFYTGIPTELMEAAKLDGMGYFSMFWRIMVPLSVPALLAQGLLGFIGGYNDYLAPLIYLQSPEMYTLQITMNLLKSEFQMTNTPAMMAATTVSIIPTIVLYIVAQKYFVEGIATSGMKL</sequence>
<dbReference type="Proteomes" id="UP000886852">
    <property type="component" value="Unassembled WGS sequence"/>
</dbReference>
<evidence type="ECO:0000256" key="2">
    <source>
        <dbReference type="ARBA" id="ARBA00022448"/>
    </source>
</evidence>
<dbReference type="GO" id="GO:0055085">
    <property type="term" value="P:transmembrane transport"/>
    <property type="evidence" value="ECO:0007669"/>
    <property type="project" value="InterPro"/>
</dbReference>
<evidence type="ECO:0000313" key="9">
    <source>
        <dbReference type="EMBL" id="HIU91423.1"/>
    </source>
</evidence>
<keyword evidence="5 7" id="KW-1133">Transmembrane helix</keyword>
<dbReference type="AlphaFoldDB" id="A0A9D1MXP1"/>
<comment type="caution">
    <text evidence="9">The sequence shown here is derived from an EMBL/GenBank/DDBJ whole genome shotgun (WGS) entry which is preliminary data.</text>
</comment>
<name>A0A9D1MXP1_9BACT</name>
<dbReference type="SUPFAM" id="SSF161098">
    <property type="entry name" value="MetI-like"/>
    <property type="match status" value="1"/>
</dbReference>
<dbReference type="Pfam" id="PF00528">
    <property type="entry name" value="BPD_transp_1"/>
    <property type="match status" value="1"/>
</dbReference>